<dbReference type="AlphaFoldDB" id="A0AA35KKS8"/>
<organism evidence="2 3">
    <name type="scientific">Podarcis lilfordi</name>
    <name type="common">Lilford's wall lizard</name>
    <dbReference type="NCBI Taxonomy" id="74358"/>
    <lineage>
        <taxon>Eukaryota</taxon>
        <taxon>Metazoa</taxon>
        <taxon>Chordata</taxon>
        <taxon>Craniata</taxon>
        <taxon>Vertebrata</taxon>
        <taxon>Euteleostomi</taxon>
        <taxon>Lepidosauria</taxon>
        <taxon>Squamata</taxon>
        <taxon>Bifurcata</taxon>
        <taxon>Unidentata</taxon>
        <taxon>Episquamata</taxon>
        <taxon>Laterata</taxon>
        <taxon>Lacertibaenia</taxon>
        <taxon>Lacertidae</taxon>
        <taxon>Podarcis</taxon>
    </lineage>
</organism>
<feature type="compositionally biased region" description="Basic and acidic residues" evidence="1">
    <location>
        <begin position="39"/>
        <end position="54"/>
    </location>
</feature>
<gene>
    <name evidence="2" type="ORF">PODLI_1B006072</name>
</gene>
<evidence type="ECO:0000313" key="3">
    <source>
        <dbReference type="Proteomes" id="UP001178461"/>
    </source>
</evidence>
<evidence type="ECO:0000256" key="1">
    <source>
        <dbReference type="SAM" id="MobiDB-lite"/>
    </source>
</evidence>
<accession>A0AA35KKS8</accession>
<evidence type="ECO:0000313" key="2">
    <source>
        <dbReference type="EMBL" id="CAI5779311.1"/>
    </source>
</evidence>
<sequence length="80" mass="8983">MCGKRSHDDVRLETESETPNMRWFTKLGAKGVAGTGSHWEPKEERRKRASERNRLASPAITFGTKTAVRNLARPDSLCPT</sequence>
<dbReference type="EMBL" id="OX395132">
    <property type="protein sequence ID" value="CAI5779311.1"/>
    <property type="molecule type" value="Genomic_DNA"/>
</dbReference>
<protein>
    <submittedName>
        <fullName evidence="2">Uncharacterized protein</fullName>
    </submittedName>
</protein>
<reference evidence="2" key="1">
    <citation type="submission" date="2022-12" db="EMBL/GenBank/DDBJ databases">
        <authorList>
            <person name="Alioto T."/>
            <person name="Alioto T."/>
            <person name="Gomez Garrido J."/>
        </authorList>
    </citation>
    <scope>NUCLEOTIDE SEQUENCE</scope>
</reference>
<name>A0AA35KKS8_9SAUR</name>
<keyword evidence="3" id="KW-1185">Reference proteome</keyword>
<dbReference type="Proteomes" id="UP001178461">
    <property type="component" value="Chromosome 7"/>
</dbReference>
<feature type="region of interest" description="Disordered" evidence="1">
    <location>
        <begin position="31"/>
        <end position="57"/>
    </location>
</feature>
<proteinExistence type="predicted"/>